<evidence type="ECO:0000256" key="1">
    <source>
        <dbReference type="ARBA" id="ARBA00022617"/>
    </source>
</evidence>
<dbReference type="EMBL" id="CP017641">
    <property type="protein sequence ID" value="APZ95308.1"/>
    <property type="molecule type" value="Genomic_DNA"/>
</dbReference>
<sequence length="1698" mass="187994">MTAAHHHEIGLRFAKLAGRRVALSFVESKNTEGYDTTLCLPNRRLRLDTLLPASRCSVVSYLRSTCILLFLTACTFPTATQAQSTDLKLKKNDHISIIGNTLADRTQHDSWLETYIHAMHAELQLTFRNLAFPGDELKTRPREDNFGSPDEWLTKNESDVVFAFFGYNEALKGPAGLDSFRKDLTDVIDGMLAQKYNGDSAPQIVMFSPIAHEDLNDPNLPNGSKNNANLHLYTEAMRNVCAAKKVVFVDLFGPTQQLYSNSEKPLTMNGIHLLPHGNKALASVITESLFGKKQPDCSPQELLTLNEAVKEKNYYWFSRYRVVDGYNVFGGRSKLNWFGQSNADVMMREMQIFDAMTANRDKKVWAVAAGKDYIVRDDNLPAELVVKPNKQGDKPDGSFSYLKPEETLKTFKLDEGLEANVFASEEMFPEMVNPVQMAVDTDGRLFVSVWPSYPHWNPTKPRTDRILCLPDEDGDGVADKCVVFADELNSVTGFEFWNGGMLVAALPELWFLKDTDGDDKANVKIRMLQGLSSADSHHSANAMVLGPDGWVYWSRGIFNVATMETPTQTYRSTQSGVHRFNPRTFEMEFHFPIGPNPHGDFFDAWGYQFANDGTSGTGSYVNIGKGVGNKQWFEKQWRPVSATMSLSSSHFPERFQNNFLVCNCIGFLGILQHELNYNGADITATAVNPLLDSSDSNFRPTDVEIGADGALYVGDWANALIGHMQHNMRDPNRDDQHGRIFRITARGRDQLRPVKLKGKPVDEVLAAFYAKENGVRYRARIELSSHDSDEIARKIPQWVKDKDVSKPEDAQALLECLWALEEHRKPYRRLIETVTKAKEPRVRAAAIRTLGHWAGQISDWEPLLLAAAGDESALVRAEAVKAAVNFDGMPAAEAIFKAATMELDPELETVLKYAESQINVDNLIQESIASKKPLSEAAYDYALLNASISDLLKLERTSELYSGILKRNDIDQKSLSEVVTGLAMLNNKQPATVLVELLEQRDAAGRVDNISSLGQLLAAQPSVDLKAVQVRIEKLALKGKTDEGRQVAFAAWIAAEGNGAAAFYAASRSKDSLKDLLAAVPQVPSAELRAKLYPDVRSLMFELPSNLEAESSGRSLQDPGIQVDYYYPSATNVAVETLNKMTPEASGIVPEIVMNVPQLKQRDKFALRFTGNIAIPKSGKYTFFIKSDDGSRIYIDDKLVINHDGLHGFSEKSAAIELAAGSHSLIVTYFDNGGGDGLEVAWAGPGFNKQKIAREALSVGNQSNTIHDVAIRSLGRIPGNEAELFNDLADLLKAGRHRTTVINVLANIPQQHWNADRVPGLVDNVVGYLSSIPAKFRTGGDAVTATEFAKSLAGKLPEAAAKDALERLQNLDVRVIAIGTVPARMIYDKERIVVQAGKPVEFRFSNIDHMPHNFAIVQPGFMAEIGELAEATARDADAKERHYVPTSDKVLLASKLLDPGQTQAISYTAPETPGIYPYVCTYPGHWRRMFGAMYVVADVEAYEADPAGYLAANKLETRDQLLSYLGRNTEWKLADLSDKVLHLHHRSNSFDVGEKLFSVASCIGCHKMNGKGANVGPDLTKLPPEYQPVDILQHMLEPSKKIDKKYQAYSFVLASGKVLTGQIVKGDADTIHVLDNPTAPDKLRVLNKEDIDDQTPSQVSIMPQGVLNKLTQEEILDLLAYVVSKGDKKSKLFAAHHH</sequence>
<dbReference type="PANTHER" id="PTHR33546:SF1">
    <property type="entry name" value="LARGE, MULTIFUNCTIONAL SECRETED PROTEIN"/>
    <property type="match status" value="1"/>
</dbReference>
<keyword evidence="9" id="KW-1185">Reference proteome</keyword>
<evidence type="ECO:0000256" key="5">
    <source>
        <dbReference type="PROSITE-ProRule" id="PRU00433"/>
    </source>
</evidence>
<name>A0A1P8WMN0_9PLAN</name>
<reference evidence="8 9" key="1">
    <citation type="journal article" date="2016" name="Front. Microbiol.">
        <title>Fuerstia marisgermanicae gen. nov., sp. nov., an Unusual Member of the Phylum Planctomycetes from the German Wadden Sea.</title>
        <authorList>
            <person name="Kohn T."/>
            <person name="Heuer A."/>
            <person name="Jogler M."/>
            <person name="Vollmers J."/>
            <person name="Boedeker C."/>
            <person name="Bunk B."/>
            <person name="Rast P."/>
            <person name="Borchert D."/>
            <person name="Glockner I."/>
            <person name="Freese H.M."/>
            <person name="Klenk H.P."/>
            <person name="Overmann J."/>
            <person name="Kaster A.K."/>
            <person name="Rohde M."/>
            <person name="Wiegand S."/>
            <person name="Jogler C."/>
        </authorList>
    </citation>
    <scope>NUCLEOTIDE SEQUENCE [LARGE SCALE GENOMIC DNA]</scope>
    <source>
        <strain evidence="8 9">NH11</strain>
    </source>
</reference>
<dbReference type="InterPro" id="IPR055557">
    <property type="entry name" value="DUF7133"/>
</dbReference>
<dbReference type="SUPFAM" id="SSF46626">
    <property type="entry name" value="Cytochrome c"/>
    <property type="match status" value="1"/>
</dbReference>
<dbReference type="Gene3D" id="1.10.760.10">
    <property type="entry name" value="Cytochrome c-like domain"/>
    <property type="match status" value="1"/>
</dbReference>
<dbReference type="SUPFAM" id="SSF48371">
    <property type="entry name" value="ARM repeat"/>
    <property type="match status" value="1"/>
</dbReference>
<feature type="domain" description="Cytochrome c" evidence="6">
    <location>
        <begin position="1548"/>
        <end position="1686"/>
    </location>
</feature>
<dbReference type="Pfam" id="PF23500">
    <property type="entry name" value="DUF7133"/>
    <property type="match status" value="2"/>
</dbReference>
<evidence type="ECO:0000256" key="2">
    <source>
        <dbReference type="ARBA" id="ARBA00022723"/>
    </source>
</evidence>
<evidence type="ECO:0000259" key="6">
    <source>
        <dbReference type="PROSITE" id="PS51007"/>
    </source>
</evidence>
<evidence type="ECO:0000259" key="7">
    <source>
        <dbReference type="PROSITE" id="PS51820"/>
    </source>
</evidence>
<dbReference type="InterPro" id="IPR013428">
    <property type="entry name" value="Membrane-bound_put_N"/>
</dbReference>
<dbReference type="NCBIfam" id="TIGR02604">
    <property type="entry name" value="Piru_Ver_Nterm"/>
    <property type="match status" value="1"/>
</dbReference>
<dbReference type="PROSITE" id="PS51007">
    <property type="entry name" value="CYTC"/>
    <property type="match status" value="1"/>
</dbReference>
<dbReference type="GO" id="GO:0020037">
    <property type="term" value="F:heme binding"/>
    <property type="evidence" value="ECO:0007669"/>
    <property type="project" value="InterPro"/>
</dbReference>
<dbReference type="STRING" id="1891926.Fuma_04964"/>
<dbReference type="InterPro" id="IPR036514">
    <property type="entry name" value="SGNH_hydro_sf"/>
</dbReference>
<evidence type="ECO:0000256" key="4">
    <source>
        <dbReference type="ARBA" id="ARBA00023008"/>
    </source>
</evidence>
<evidence type="ECO:0000313" key="9">
    <source>
        <dbReference type="Proteomes" id="UP000187735"/>
    </source>
</evidence>
<dbReference type="NCBIfam" id="TIGR02603">
    <property type="entry name" value="CxxCH_TIGR02603"/>
    <property type="match status" value="1"/>
</dbReference>
<dbReference type="Gene3D" id="1.25.10.10">
    <property type="entry name" value="Leucine-rich Repeat Variant"/>
    <property type="match status" value="1"/>
</dbReference>
<dbReference type="SUPFAM" id="SSF49503">
    <property type="entry name" value="Cupredoxins"/>
    <property type="match status" value="1"/>
</dbReference>
<gene>
    <name evidence="8" type="ORF">Fuma_04964</name>
</gene>
<dbReference type="GO" id="GO:0046872">
    <property type="term" value="F:metal ion binding"/>
    <property type="evidence" value="ECO:0007669"/>
    <property type="project" value="UniProtKB-KW"/>
</dbReference>
<dbReference type="SUPFAM" id="SSF52266">
    <property type="entry name" value="SGNH hydrolase"/>
    <property type="match status" value="1"/>
</dbReference>
<dbReference type="InterPro" id="IPR036909">
    <property type="entry name" value="Cyt_c-like_dom_sf"/>
</dbReference>
<dbReference type="Gene3D" id="3.40.50.1110">
    <property type="entry name" value="SGNH hydrolase"/>
    <property type="match status" value="1"/>
</dbReference>
<dbReference type="Gene3D" id="3.90.182.10">
    <property type="entry name" value="Toxin - Anthrax Protective Antigen,domain 1"/>
    <property type="match status" value="1"/>
</dbReference>
<dbReference type="CDD" id="cd01834">
    <property type="entry name" value="SGNH_hydrolase_like_2"/>
    <property type="match status" value="1"/>
</dbReference>
<keyword evidence="2 5" id="KW-0479">Metal-binding</keyword>
<dbReference type="PANTHER" id="PTHR33546">
    <property type="entry name" value="LARGE, MULTIFUNCTIONAL SECRETED PROTEIN-RELATED"/>
    <property type="match status" value="1"/>
</dbReference>
<evidence type="ECO:0000313" key="8">
    <source>
        <dbReference type="EMBL" id="APZ95308.1"/>
    </source>
</evidence>
<dbReference type="Pfam" id="PF00034">
    <property type="entry name" value="Cytochrom_C"/>
    <property type="match status" value="1"/>
</dbReference>
<dbReference type="InterPro" id="IPR028871">
    <property type="entry name" value="BlueCu_1_BS"/>
</dbReference>
<dbReference type="GO" id="GO:0016788">
    <property type="term" value="F:hydrolase activity, acting on ester bonds"/>
    <property type="evidence" value="ECO:0007669"/>
    <property type="project" value="UniProtKB-ARBA"/>
</dbReference>
<dbReference type="GO" id="GO:0009055">
    <property type="term" value="F:electron transfer activity"/>
    <property type="evidence" value="ECO:0007669"/>
    <property type="project" value="InterPro"/>
</dbReference>
<dbReference type="SUPFAM" id="SSF50952">
    <property type="entry name" value="Soluble quinoprotein glucose dehydrogenase"/>
    <property type="match status" value="1"/>
</dbReference>
<dbReference type="InterPro" id="IPR011041">
    <property type="entry name" value="Quinoprot_gluc/sorb_DH_b-prop"/>
</dbReference>
<dbReference type="Pfam" id="PF13472">
    <property type="entry name" value="Lipase_GDSL_2"/>
    <property type="match status" value="1"/>
</dbReference>
<dbReference type="PROSITE" id="PS51820">
    <property type="entry name" value="PA14"/>
    <property type="match status" value="1"/>
</dbReference>
<dbReference type="Pfam" id="PF07691">
    <property type="entry name" value="PA14"/>
    <property type="match status" value="1"/>
</dbReference>
<dbReference type="KEGG" id="fmr:Fuma_04964"/>
<dbReference type="SMART" id="SM00758">
    <property type="entry name" value="PA14"/>
    <property type="match status" value="1"/>
</dbReference>
<dbReference type="InterPro" id="IPR011042">
    <property type="entry name" value="6-blade_b-propeller_TolB-like"/>
</dbReference>
<dbReference type="Proteomes" id="UP000187735">
    <property type="component" value="Chromosome"/>
</dbReference>
<keyword evidence="1 5" id="KW-0349">Heme</keyword>
<dbReference type="Gene3D" id="2.60.40.420">
    <property type="entry name" value="Cupredoxins - blue copper proteins"/>
    <property type="match status" value="1"/>
</dbReference>
<dbReference type="InterPro" id="IPR011658">
    <property type="entry name" value="PA14_dom"/>
</dbReference>
<dbReference type="Gene3D" id="2.120.10.30">
    <property type="entry name" value="TolB, C-terminal domain"/>
    <property type="match status" value="1"/>
</dbReference>
<dbReference type="InterPro" id="IPR009056">
    <property type="entry name" value="Cyt_c-like_dom"/>
</dbReference>
<dbReference type="CDD" id="cd04233">
    <property type="entry name" value="Auracyanin"/>
    <property type="match status" value="1"/>
</dbReference>
<dbReference type="InterPro" id="IPR037524">
    <property type="entry name" value="PA14/GLEYA"/>
</dbReference>
<keyword evidence="4" id="KW-0186">Copper</keyword>
<evidence type="ECO:0000256" key="3">
    <source>
        <dbReference type="ARBA" id="ARBA00023004"/>
    </source>
</evidence>
<dbReference type="Pfam" id="PF13646">
    <property type="entry name" value="HEAT_2"/>
    <property type="match status" value="1"/>
</dbReference>
<dbReference type="PROSITE" id="PS00196">
    <property type="entry name" value="COPPER_BLUE"/>
    <property type="match status" value="1"/>
</dbReference>
<accession>A0A1P8WMN0</accession>
<dbReference type="InterPro" id="IPR016024">
    <property type="entry name" value="ARM-type_fold"/>
</dbReference>
<dbReference type="SUPFAM" id="SSF56988">
    <property type="entry name" value="Anthrax protective antigen"/>
    <property type="match status" value="1"/>
</dbReference>
<feature type="domain" description="PA14" evidence="7">
    <location>
        <begin position="1116"/>
        <end position="1256"/>
    </location>
</feature>
<dbReference type="InterPro" id="IPR013427">
    <property type="entry name" value="Haem-bd_dom_put"/>
</dbReference>
<dbReference type="InterPro" id="IPR013830">
    <property type="entry name" value="SGNH_hydro"/>
</dbReference>
<protein>
    <submittedName>
        <fullName evidence="8">Auracyanin-A</fullName>
    </submittedName>
</protein>
<organism evidence="8 9">
    <name type="scientific">Fuerstiella marisgermanici</name>
    <dbReference type="NCBI Taxonomy" id="1891926"/>
    <lineage>
        <taxon>Bacteria</taxon>
        <taxon>Pseudomonadati</taxon>
        <taxon>Planctomycetota</taxon>
        <taxon>Planctomycetia</taxon>
        <taxon>Planctomycetales</taxon>
        <taxon>Planctomycetaceae</taxon>
        <taxon>Fuerstiella</taxon>
    </lineage>
</organism>
<keyword evidence="3 5" id="KW-0408">Iron</keyword>
<dbReference type="InterPro" id="IPR011989">
    <property type="entry name" value="ARM-like"/>
</dbReference>
<proteinExistence type="predicted"/>
<dbReference type="InterPro" id="IPR008972">
    <property type="entry name" value="Cupredoxin"/>
</dbReference>